<name>A0A136J7S7_9PEZI</name>
<evidence type="ECO:0000313" key="11">
    <source>
        <dbReference type="Proteomes" id="UP000070501"/>
    </source>
</evidence>
<gene>
    <name evidence="10" type="ORF">Micbo1qcDRAFT_161144</name>
</gene>
<keyword evidence="7" id="KW-0539">Nucleus</keyword>
<protein>
    <submittedName>
        <fullName evidence="10">Asx homology domain-domain-containing protein</fullName>
    </submittedName>
</protein>
<reference evidence="11" key="1">
    <citation type="submission" date="2016-02" db="EMBL/GenBank/DDBJ databases">
        <title>Draft genome sequence of Microdochium bolleyi, a fungal endophyte of beachgrass.</title>
        <authorList>
            <consortium name="DOE Joint Genome Institute"/>
            <person name="David A.S."/>
            <person name="May G."/>
            <person name="Haridas S."/>
            <person name="Lim J."/>
            <person name="Wang M."/>
            <person name="Labutti K."/>
            <person name="Lipzen A."/>
            <person name="Barry K."/>
            <person name="Grigoriev I.V."/>
        </authorList>
    </citation>
    <scope>NUCLEOTIDE SEQUENCE [LARGE SCALE GENOMIC DNA]</scope>
    <source>
        <strain evidence="11">J235TASD1</strain>
    </source>
</reference>
<dbReference type="OrthoDB" id="2289918at2759"/>
<evidence type="ECO:0000259" key="9">
    <source>
        <dbReference type="PROSITE" id="PS51916"/>
    </source>
</evidence>
<evidence type="ECO:0000256" key="1">
    <source>
        <dbReference type="ARBA" id="ARBA00004123"/>
    </source>
</evidence>
<feature type="compositionally biased region" description="Basic residues" evidence="8">
    <location>
        <begin position="32"/>
        <end position="41"/>
    </location>
</feature>
<feature type="domain" description="DEUBAD" evidence="9">
    <location>
        <begin position="175"/>
        <end position="289"/>
    </location>
</feature>
<evidence type="ECO:0000256" key="5">
    <source>
        <dbReference type="ARBA" id="ARBA00023015"/>
    </source>
</evidence>
<dbReference type="STRING" id="196109.A0A136J7S7"/>
<evidence type="ECO:0000313" key="10">
    <source>
        <dbReference type="EMBL" id="KXJ93189.1"/>
    </source>
</evidence>
<keyword evidence="6" id="KW-0804">Transcription</keyword>
<evidence type="ECO:0000256" key="6">
    <source>
        <dbReference type="ARBA" id="ARBA00023163"/>
    </source>
</evidence>
<keyword evidence="4" id="KW-0862">Zinc</keyword>
<accession>A0A136J7S7</accession>
<organism evidence="10 11">
    <name type="scientific">Microdochium bolleyi</name>
    <dbReference type="NCBI Taxonomy" id="196109"/>
    <lineage>
        <taxon>Eukaryota</taxon>
        <taxon>Fungi</taxon>
        <taxon>Dikarya</taxon>
        <taxon>Ascomycota</taxon>
        <taxon>Pezizomycotina</taxon>
        <taxon>Sordariomycetes</taxon>
        <taxon>Xylariomycetidae</taxon>
        <taxon>Xylariales</taxon>
        <taxon>Microdochiaceae</taxon>
        <taxon>Microdochium</taxon>
    </lineage>
</organism>
<dbReference type="GO" id="GO:0008270">
    <property type="term" value="F:zinc ion binding"/>
    <property type="evidence" value="ECO:0007669"/>
    <property type="project" value="UniProtKB-KW"/>
</dbReference>
<proteinExistence type="predicted"/>
<dbReference type="AlphaFoldDB" id="A0A136J7S7"/>
<keyword evidence="3" id="KW-0863">Zinc-finger</keyword>
<dbReference type="InterPro" id="IPR044867">
    <property type="entry name" value="DEUBAD_dom"/>
</dbReference>
<feature type="compositionally biased region" description="Basic and acidic residues" evidence="8">
    <location>
        <begin position="322"/>
        <end position="345"/>
    </location>
</feature>
<dbReference type="InParanoid" id="A0A136J7S7"/>
<evidence type="ECO:0000256" key="4">
    <source>
        <dbReference type="ARBA" id="ARBA00022833"/>
    </source>
</evidence>
<feature type="compositionally biased region" description="Polar residues" evidence="8">
    <location>
        <begin position="95"/>
        <end position="105"/>
    </location>
</feature>
<keyword evidence="2" id="KW-0479">Metal-binding</keyword>
<dbReference type="GO" id="GO:0005634">
    <property type="term" value="C:nucleus"/>
    <property type="evidence" value="ECO:0007669"/>
    <property type="project" value="UniProtKB-SubCell"/>
</dbReference>
<dbReference type="Proteomes" id="UP000070501">
    <property type="component" value="Unassembled WGS sequence"/>
</dbReference>
<dbReference type="Pfam" id="PF13919">
    <property type="entry name" value="ASXH"/>
    <property type="match status" value="1"/>
</dbReference>
<dbReference type="PROSITE" id="PS51916">
    <property type="entry name" value="DEUBAD"/>
    <property type="match status" value="1"/>
</dbReference>
<sequence length="402" mass="43998">MKQPVQFQLEQDENLAMVTPDNEPQAEQPVRRSGRASKRRKLGFDAKQDPVATEAAHSHMAAASTLTTASDSGLLEAKANSGTEARRPGEEAAVTQISPKSTTPTGAEPPDQTHAQAEAREDNPGTVVVQYKDDLSADAPMPQKAKTIASHNENVPVRRKGRSKWDDPIEMLTNQKSPLGTAMLRDLLCTDRAWDILTEDEKKQVLKEFPQGADILEPGTEKARPNIASLRNNNNFRHDISRYQEDLREGRHDPEWISQAQAAHRKRELGVFDAFLAKKFEEDWGIPMPSLGGDASLDTPPAASLLSTTSKVVPEEVSDPPRSSHDVRDDHTNHTLARKEEDGECHLGAQSVASGGEACHDFPHDHTVAAPEQRETGCSDPAKAAFTKAGSTKNTEMRTSYA</sequence>
<evidence type="ECO:0000256" key="7">
    <source>
        <dbReference type="ARBA" id="ARBA00023242"/>
    </source>
</evidence>
<keyword evidence="5" id="KW-0805">Transcription regulation</keyword>
<feature type="compositionally biased region" description="Basic and acidic residues" evidence="8">
    <location>
        <begin position="358"/>
        <end position="377"/>
    </location>
</feature>
<evidence type="ECO:0000256" key="3">
    <source>
        <dbReference type="ARBA" id="ARBA00022771"/>
    </source>
</evidence>
<feature type="region of interest" description="Disordered" evidence="8">
    <location>
        <begin position="1"/>
        <end position="125"/>
    </location>
</feature>
<dbReference type="EMBL" id="KQ964248">
    <property type="protein sequence ID" value="KXJ93189.1"/>
    <property type="molecule type" value="Genomic_DNA"/>
</dbReference>
<comment type="subcellular location">
    <subcellularLocation>
        <location evidence="1">Nucleus</location>
    </subcellularLocation>
</comment>
<feature type="region of interest" description="Disordered" evidence="8">
    <location>
        <begin position="312"/>
        <end position="381"/>
    </location>
</feature>
<keyword evidence="11" id="KW-1185">Reference proteome</keyword>
<dbReference type="InterPro" id="IPR028020">
    <property type="entry name" value="ASX_DEUBAD_dom"/>
</dbReference>
<evidence type="ECO:0000256" key="8">
    <source>
        <dbReference type="SAM" id="MobiDB-lite"/>
    </source>
</evidence>
<evidence type="ECO:0000256" key="2">
    <source>
        <dbReference type="ARBA" id="ARBA00022723"/>
    </source>
</evidence>
<feature type="compositionally biased region" description="Low complexity" evidence="8">
    <location>
        <begin position="52"/>
        <end position="72"/>
    </location>
</feature>